<sequence>MGKRITPDQLDGIEPPGVSIVTRDDGTITVEGCATPDATRLNPVVTLMKES</sequence>
<evidence type="ECO:0000313" key="2">
    <source>
        <dbReference type="EMBL" id="ATJ81237.1"/>
    </source>
</evidence>
<dbReference type="KEGG" id="hbe:BEI_0250"/>
<feature type="region of interest" description="Disordered" evidence="1">
    <location>
        <begin position="1"/>
        <end position="21"/>
    </location>
</feature>
<reference evidence="2 3" key="1">
    <citation type="journal article" date="2017" name="Sci. Rep.">
        <title>Revealing the Saline Adaptation Strategies of the Halophilic Bacterium Halomonas beimenensis through High-throughput Omics and Transposon Mutagenesis Approaches.</title>
        <authorList>
            <person name="Chen Y.H."/>
            <person name="Lin S.S."/>
            <person name="Shyu Y.T."/>
        </authorList>
    </citation>
    <scope>NUCLEOTIDE SEQUENCE [LARGE SCALE GENOMIC DNA]</scope>
    <source>
        <strain evidence="2 3">NTU-111</strain>
    </source>
</reference>
<proteinExistence type="predicted"/>
<keyword evidence="3" id="KW-1185">Reference proteome</keyword>
<gene>
    <name evidence="2" type="ORF">BEI_0250</name>
</gene>
<dbReference type="AlphaFoldDB" id="A0A291P2X7"/>
<evidence type="ECO:0000256" key="1">
    <source>
        <dbReference type="SAM" id="MobiDB-lite"/>
    </source>
</evidence>
<organism evidence="2 3">
    <name type="scientific">Halomonas beimenensis</name>
    <dbReference type="NCBI Taxonomy" id="475662"/>
    <lineage>
        <taxon>Bacteria</taxon>
        <taxon>Pseudomonadati</taxon>
        <taxon>Pseudomonadota</taxon>
        <taxon>Gammaproteobacteria</taxon>
        <taxon>Oceanospirillales</taxon>
        <taxon>Halomonadaceae</taxon>
        <taxon>Halomonas</taxon>
    </lineage>
</organism>
<dbReference type="RefSeq" id="WP_193765138.1">
    <property type="nucleotide sequence ID" value="NZ_BAAADT010000010.1"/>
</dbReference>
<protein>
    <submittedName>
        <fullName evidence="2">Uncharacterized protein</fullName>
    </submittedName>
</protein>
<dbReference type="Proteomes" id="UP000219993">
    <property type="component" value="Chromosome"/>
</dbReference>
<evidence type="ECO:0000313" key="3">
    <source>
        <dbReference type="Proteomes" id="UP000219993"/>
    </source>
</evidence>
<name>A0A291P2X7_9GAMM</name>
<dbReference type="EMBL" id="CP021435">
    <property type="protein sequence ID" value="ATJ81237.1"/>
    <property type="molecule type" value="Genomic_DNA"/>
</dbReference>
<accession>A0A291P2X7</accession>